<dbReference type="EMBL" id="GBXM01075550">
    <property type="protein sequence ID" value="JAH33027.1"/>
    <property type="molecule type" value="Transcribed_RNA"/>
</dbReference>
<reference evidence="1" key="2">
    <citation type="journal article" date="2015" name="Fish Shellfish Immunol.">
        <title>Early steps in the European eel (Anguilla anguilla)-Vibrio vulnificus interaction in the gills: Role of the RtxA13 toxin.</title>
        <authorList>
            <person name="Callol A."/>
            <person name="Pajuelo D."/>
            <person name="Ebbesson L."/>
            <person name="Teles M."/>
            <person name="MacKenzie S."/>
            <person name="Amaro C."/>
        </authorList>
    </citation>
    <scope>NUCLEOTIDE SEQUENCE</scope>
</reference>
<organism evidence="1">
    <name type="scientific">Anguilla anguilla</name>
    <name type="common">European freshwater eel</name>
    <name type="synonym">Muraena anguilla</name>
    <dbReference type="NCBI Taxonomy" id="7936"/>
    <lineage>
        <taxon>Eukaryota</taxon>
        <taxon>Metazoa</taxon>
        <taxon>Chordata</taxon>
        <taxon>Craniata</taxon>
        <taxon>Vertebrata</taxon>
        <taxon>Euteleostomi</taxon>
        <taxon>Actinopterygii</taxon>
        <taxon>Neopterygii</taxon>
        <taxon>Teleostei</taxon>
        <taxon>Anguilliformes</taxon>
        <taxon>Anguillidae</taxon>
        <taxon>Anguilla</taxon>
    </lineage>
</organism>
<protein>
    <submittedName>
        <fullName evidence="1">Uncharacterized protein</fullName>
    </submittedName>
</protein>
<sequence>MLLRCLTVGPALFVSSELLKCVDCSCYGCAVACTFFHIHLHVIVYSALHKCWHTF</sequence>
<proteinExistence type="predicted"/>
<name>A0A0E9RW05_ANGAN</name>
<evidence type="ECO:0000313" key="1">
    <source>
        <dbReference type="EMBL" id="JAH33027.1"/>
    </source>
</evidence>
<dbReference type="AlphaFoldDB" id="A0A0E9RW05"/>
<reference evidence="1" key="1">
    <citation type="submission" date="2014-11" db="EMBL/GenBank/DDBJ databases">
        <authorList>
            <person name="Amaro Gonzalez C."/>
        </authorList>
    </citation>
    <scope>NUCLEOTIDE SEQUENCE</scope>
</reference>
<accession>A0A0E9RW05</accession>